<dbReference type="Proteomes" id="UP000823388">
    <property type="component" value="Chromosome 1K"/>
</dbReference>
<evidence type="ECO:0000256" key="1">
    <source>
        <dbReference type="SAM" id="MobiDB-lite"/>
    </source>
</evidence>
<comment type="caution">
    <text evidence="2">The sequence shown here is derived from an EMBL/GenBank/DDBJ whole genome shotgun (WGS) entry which is preliminary data.</text>
</comment>
<dbReference type="AlphaFoldDB" id="A0A8T0XYW2"/>
<evidence type="ECO:0000313" key="2">
    <source>
        <dbReference type="EMBL" id="KAG2662313.1"/>
    </source>
</evidence>
<proteinExistence type="predicted"/>
<feature type="region of interest" description="Disordered" evidence="1">
    <location>
        <begin position="89"/>
        <end position="126"/>
    </location>
</feature>
<name>A0A8T0XYW2_PANVG</name>
<dbReference type="EMBL" id="CM029037">
    <property type="protein sequence ID" value="KAG2662313.1"/>
    <property type="molecule type" value="Genomic_DNA"/>
</dbReference>
<keyword evidence="3" id="KW-1185">Reference proteome</keyword>
<protein>
    <submittedName>
        <fullName evidence="2">Uncharacterized protein</fullName>
    </submittedName>
</protein>
<feature type="compositionally biased region" description="Basic residues" evidence="1">
    <location>
        <begin position="101"/>
        <end position="114"/>
    </location>
</feature>
<evidence type="ECO:0000313" key="3">
    <source>
        <dbReference type="Proteomes" id="UP000823388"/>
    </source>
</evidence>
<reference evidence="2" key="1">
    <citation type="submission" date="2020-05" db="EMBL/GenBank/DDBJ databases">
        <title>WGS assembly of Panicum virgatum.</title>
        <authorList>
            <person name="Lovell J.T."/>
            <person name="Jenkins J."/>
            <person name="Shu S."/>
            <person name="Juenger T.E."/>
            <person name="Schmutz J."/>
        </authorList>
    </citation>
    <scope>NUCLEOTIDE SEQUENCE</scope>
    <source>
        <strain evidence="2">AP13</strain>
    </source>
</reference>
<sequence>MPTQGQSDAALGLHPRRLPWWPRRPPPCSDLEVGGLQLLGGSRGALVDRLPPRRGPPWRGVGVPTWGDGAGLLGEDACGGAPHLLERHPATCAGGDDDQPRRHRGWRRGHRGGPRGHGGPAQPQIGPAWVCSRVALEVRAETLDAACKWRKRYDEGRLDRGWN</sequence>
<gene>
    <name evidence="2" type="ORF">PVAP13_1KG522604</name>
</gene>
<accession>A0A8T0XYW2</accession>
<organism evidence="2 3">
    <name type="scientific">Panicum virgatum</name>
    <name type="common">Blackwell switchgrass</name>
    <dbReference type="NCBI Taxonomy" id="38727"/>
    <lineage>
        <taxon>Eukaryota</taxon>
        <taxon>Viridiplantae</taxon>
        <taxon>Streptophyta</taxon>
        <taxon>Embryophyta</taxon>
        <taxon>Tracheophyta</taxon>
        <taxon>Spermatophyta</taxon>
        <taxon>Magnoliopsida</taxon>
        <taxon>Liliopsida</taxon>
        <taxon>Poales</taxon>
        <taxon>Poaceae</taxon>
        <taxon>PACMAD clade</taxon>
        <taxon>Panicoideae</taxon>
        <taxon>Panicodae</taxon>
        <taxon>Paniceae</taxon>
        <taxon>Panicinae</taxon>
        <taxon>Panicum</taxon>
        <taxon>Panicum sect. Hiantes</taxon>
    </lineage>
</organism>